<dbReference type="PROSITE" id="PS50004">
    <property type="entry name" value="C2"/>
    <property type="match status" value="1"/>
</dbReference>
<dbReference type="InterPro" id="IPR044750">
    <property type="entry name" value="C2_SRC2/BAP"/>
</dbReference>
<dbReference type="PANTHER" id="PTHR32246">
    <property type="entry name" value="INGRESSION PROTEIN FIC1"/>
    <property type="match status" value="1"/>
</dbReference>
<organism evidence="2 3">
    <name type="scientific">Nepenthes gracilis</name>
    <name type="common">Slender pitcher plant</name>
    <dbReference type="NCBI Taxonomy" id="150966"/>
    <lineage>
        <taxon>Eukaryota</taxon>
        <taxon>Viridiplantae</taxon>
        <taxon>Streptophyta</taxon>
        <taxon>Embryophyta</taxon>
        <taxon>Tracheophyta</taxon>
        <taxon>Spermatophyta</taxon>
        <taxon>Magnoliopsida</taxon>
        <taxon>eudicotyledons</taxon>
        <taxon>Gunneridae</taxon>
        <taxon>Pentapetalae</taxon>
        <taxon>Caryophyllales</taxon>
        <taxon>Nepenthaceae</taxon>
        <taxon>Nepenthes</taxon>
    </lineage>
</organism>
<dbReference type="SUPFAM" id="SSF49562">
    <property type="entry name" value="C2 domain (Calcium/lipid-binding domain, CaLB)"/>
    <property type="match status" value="1"/>
</dbReference>
<accession>A0AAD3SAR4</accession>
<dbReference type="GO" id="GO:0006952">
    <property type="term" value="P:defense response"/>
    <property type="evidence" value="ECO:0007669"/>
    <property type="project" value="InterPro"/>
</dbReference>
<proteinExistence type="predicted"/>
<dbReference type="SMART" id="SM00239">
    <property type="entry name" value="C2"/>
    <property type="match status" value="1"/>
</dbReference>
<comment type="caution">
    <text evidence="2">The sequence shown here is derived from an EMBL/GenBank/DDBJ whole genome shotgun (WGS) entry which is preliminary data.</text>
</comment>
<feature type="domain" description="C2" evidence="1">
    <location>
        <begin position="1"/>
        <end position="111"/>
    </location>
</feature>
<dbReference type="CDD" id="cd04051">
    <property type="entry name" value="C2_SRC2_like"/>
    <property type="match status" value="1"/>
</dbReference>
<evidence type="ECO:0000259" key="1">
    <source>
        <dbReference type="PROSITE" id="PS50004"/>
    </source>
</evidence>
<evidence type="ECO:0000313" key="3">
    <source>
        <dbReference type="Proteomes" id="UP001279734"/>
    </source>
</evidence>
<gene>
    <name evidence="2" type="ORF">Nepgr_009573</name>
</gene>
<sequence>MEFRPVDVKVISASGLKNVNAFTKMDVYVIGSVTSDPRSIQRTSVDKDGGTNPKWNYELKFTVDEAAAQQNHISLLFQIMSDRALGDKEIGRVYVALKDLFDRLQTTSGKLKGTLLLSFKLGEKFTQKIEEPPAAIAYPTAVVGVSSYNGYGDSSGAKMAYPPPSASAPATAVPYPAPVGYPQAPHGYPYGQPAGYPPAQWYGHPAAPPPPYGYYQPGYGQVPMQPPPKKGSKFGMGTAAGIGAGLLGGLLLGEMVDDVADAAVDDAMYDF</sequence>
<dbReference type="Proteomes" id="UP001279734">
    <property type="component" value="Unassembled WGS sequence"/>
</dbReference>
<evidence type="ECO:0000313" key="2">
    <source>
        <dbReference type="EMBL" id="GMH07733.1"/>
    </source>
</evidence>
<dbReference type="InterPro" id="IPR035892">
    <property type="entry name" value="C2_domain_sf"/>
</dbReference>
<name>A0AAD3SAR4_NEPGR</name>
<reference evidence="2" key="1">
    <citation type="submission" date="2023-05" db="EMBL/GenBank/DDBJ databases">
        <title>Nepenthes gracilis genome sequencing.</title>
        <authorList>
            <person name="Fukushima K."/>
        </authorList>
    </citation>
    <scope>NUCLEOTIDE SEQUENCE</scope>
    <source>
        <strain evidence="2">SING2019-196</strain>
    </source>
</reference>
<dbReference type="AlphaFoldDB" id="A0AAD3SAR4"/>
<keyword evidence="3" id="KW-1185">Reference proteome</keyword>
<dbReference type="EMBL" id="BSYO01000007">
    <property type="protein sequence ID" value="GMH07733.1"/>
    <property type="molecule type" value="Genomic_DNA"/>
</dbReference>
<protein>
    <recommendedName>
        <fullName evidence="1">C2 domain-containing protein</fullName>
    </recommendedName>
</protein>
<dbReference type="InterPro" id="IPR000008">
    <property type="entry name" value="C2_dom"/>
</dbReference>
<dbReference type="Pfam" id="PF00168">
    <property type="entry name" value="C2"/>
    <property type="match status" value="1"/>
</dbReference>
<dbReference type="Gene3D" id="2.60.40.150">
    <property type="entry name" value="C2 domain"/>
    <property type="match status" value="1"/>
</dbReference>
<dbReference type="PANTHER" id="PTHR32246:SF173">
    <property type="entry name" value="C2 DOMAIN-CONTAINING PROTEIN"/>
    <property type="match status" value="1"/>
</dbReference>